<protein>
    <submittedName>
        <fullName evidence="2">Uncharacterized protein</fullName>
    </submittedName>
</protein>
<evidence type="ECO:0000256" key="1">
    <source>
        <dbReference type="SAM" id="MobiDB-lite"/>
    </source>
</evidence>
<dbReference type="Proteomes" id="UP001607302">
    <property type="component" value="Unassembled WGS sequence"/>
</dbReference>
<dbReference type="EMBL" id="JAUDFV010000157">
    <property type="protein sequence ID" value="KAL2714052.1"/>
    <property type="molecule type" value="Genomic_DNA"/>
</dbReference>
<gene>
    <name evidence="2" type="ORF">V1478_016609</name>
</gene>
<evidence type="ECO:0000313" key="3">
    <source>
        <dbReference type="Proteomes" id="UP001607302"/>
    </source>
</evidence>
<keyword evidence="3" id="KW-1185">Reference proteome</keyword>
<organism evidence="2 3">
    <name type="scientific">Vespula squamosa</name>
    <name type="common">Southern yellow jacket</name>
    <name type="synonym">Wasp</name>
    <dbReference type="NCBI Taxonomy" id="30214"/>
    <lineage>
        <taxon>Eukaryota</taxon>
        <taxon>Metazoa</taxon>
        <taxon>Ecdysozoa</taxon>
        <taxon>Arthropoda</taxon>
        <taxon>Hexapoda</taxon>
        <taxon>Insecta</taxon>
        <taxon>Pterygota</taxon>
        <taxon>Neoptera</taxon>
        <taxon>Endopterygota</taxon>
        <taxon>Hymenoptera</taxon>
        <taxon>Apocrita</taxon>
        <taxon>Aculeata</taxon>
        <taxon>Vespoidea</taxon>
        <taxon>Vespidae</taxon>
        <taxon>Vespinae</taxon>
        <taxon>Vespula</taxon>
    </lineage>
</organism>
<proteinExistence type="predicted"/>
<name>A0ABD2A0X4_VESSQ</name>
<comment type="caution">
    <text evidence="2">The sequence shown here is derived from an EMBL/GenBank/DDBJ whole genome shotgun (WGS) entry which is preliminary data.</text>
</comment>
<feature type="compositionally biased region" description="Basic and acidic residues" evidence="1">
    <location>
        <begin position="33"/>
        <end position="44"/>
    </location>
</feature>
<dbReference type="AlphaFoldDB" id="A0ABD2A0X4"/>
<feature type="region of interest" description="Disordered" evidence="1">
    <location>
        <begin position="33"/>
        <end position="68"/>
    </location>
</feature>
<reference evidence="2 3" key="1">
    <citation type="journal article" date="2024" name="Ann. Entomol. Soc. Am.">
        <title>Genomic analyses of the southern and eastern yellowjacket wasps (Hymenoptera: Vespidae) reveal evolutionary signatures of social life.</title>
        <authorList>
            <person name="Catto M.A."/>
            <person name="Caine P.B."/>
            <person name="Orr S.E."/>
            <person name="Hunt B.G."/>
            <person name="Goodisman M.A.D."/>
        </authorList>
    </citation>
    <scope>NUCLEOTIDE SEQUENCE [LARGE SCALE GENOMIC DNA]</scope>
    <source>
        <strain evidence="2">233</strain>
        <tissue evidence="2">Head and thorax</tissue>
    </source>
</reference>
<evidence type="ECO:0000313" key="2">
    <source>
        <dbReference type="EMBL" id="KAL2714052.1"/>
    </source>
</evidence>
<accession>A0ABD2A0X4</accession>
<sequence>MLSIKRRRIVLFEPRPSLILGFYKERHAHFPRAHEKSTIEEGRTIRPLGESFERRSSRGTRSPSKRRSLPYNFTVKPFLFLDPDEPKSLVFGLTAVYPKYGLMLEPRNEADARSKANAQT</sequence>